<accession>A0AAI8YWP3</accession>
<proteinExistence type="inferred from homology"/>
<dbReference type="PANTHER" id="PTHR22935">
    <property type="entry name" value="PENICILLIN-BINDING PROTEIN"/>
    <property type="match status" value="1"/>
</dbReference>
<dbReference type="Proteomes" id="UP001296104">
    <property type="component" value="Unassembled WGS sequence"/>
</dbReference>
<organism evidence="5 6">
    <name type="scientific">Lecanosticta acicola</name>
    <dbReference type="NCBI Taxonomy" id="111012"/>
    <lineage>
        <taxon>Eukaryota</taxon>
        <taxon>Fungi</taxon>
        <taxon>Dikarya</taxon>
        <taxon>Ascomycota</taxon>
        <taxon>Pezizomycotina</taxon>
        <taxon>Dothideomycetes</taxon>
        <taxon>Dothideomycetidae</taxon>
        <taxon>Mycosphaerellales</taxon>
        <taxon>Mycosphaerellaceae</taxon>
        <taxon>Lecanosticta</taxon>
    </lineage>
</organism>
<gene>
    <name evidence="5" type="ORF">LECACI_7A003354</name>
</gene>
<reference evidence="5" key="1">
    <citation type="submission" date="2023-11" db="EMBL/GenBank/DDBJ databases">
        <authorList>
            <person name="Alioto T."/>
            <person name="Alioto T."/>
            <person name="Gomez Garrido J."/>
        </authorList>
    </citation>
    <scope>NUCLEOTIDE SEQUENCE</scope>
</reference>
<feature type="domain" description="Beta-lactamase-related" evidence="3">
    <location>
        <begin position="90"/>
        <end position="406"/>
    </location>
</feature>
<evidence type="ECO:0000313" key="5">
    <source>
        <dbReference type="EMBL" id="CAK3956300.1"/>
    </source>
</evidence>
<comment type="similarity">
    <text evidence="1">Belongs to the beta-lactamase family.</text>
</comment>
<dbReference type="AlphaFoldDB" id="A0AAI8YWP3"/>
<dbReference type="Pfam" id="PF00144">
    <property type="entry name" value="Beta-lactamase"/>
    <property type="match status" value="1"/>
</dbReference>
<evidence type="ECO:0000256" key="1">
    <source>
        <dbReference type="ARBA" id="ARBA00038473"/>
    </source>
</evidence>
<keyword evidence="2" id="KW-0732">Signal</keyword>
<evidence type="ECO:0008006" key="7">
    <source>
        <dbReference type="Google" id="ProtNLM"/>
    </source>
</evidence>
<comment type="caution">
    <text evidence="5">The sequence shown here is derived from an EMBL/GenBank/DDBJ whole genome shotgun (WGS) entry which is preliminary data.</text>
</comment>
<dbReference type="InterPro" id="IPR058664">
    <property type="entry name" value="ARB_00930-like_C"/>
</dbReference>
<dbReference type="SUPFAM" id="SSF56601">
    <property type="entry name" value="beta-lactamase/transpeptidase-like"/>
    <property type="match status" value="1"/>
</dbReference>
<dbReference type="InterPro" id="IPR001466">
    <property type="entry name" value="Beta-lactam-related"/>
</dbReference>
<name>A0AAI8YWP3_9PEZI</name>
<protein>
    <recommendedName>
        <fullName evidence="7">Beta-lactamase-related domain-containing protein</fullName>
    </recommendedName>
</protein>
<dbReference type="InterPro" id="IPR012338">
    <property type="entry name" value="Beta-lactam/transpept-like"/>
</dbReference>
<dbReference type="InterPro" id="IPR051478">
    <property type="entry name" value="Beta-lactamase-like_AB/R"/>
</dbReference>
<feature type="chain" id="PRO_5042615051" description="Beta-lactamase-related domain-containing protein" evidence="2">
    <location>
        <begin position="19"/>
        <end position="582"/>
    </location>
</feature>
<dbReference type="Pfam" id="PF26335">
    <property type="entry name" value="ARB_00930_C"/>
    <property type="match status" value="1"/>
</dbReference>
<evidence type="ECO:0000256" key="2">
    <source>
        <dbReference type="SAM" id="SignalP"/>
    </source>
</evidence>
<keyword evidence="6" id="KW-1185">Reference proteome</keyword>
<dbReference type="Gene3D" id="3.40.710.10">
    <property type="entry name" value="DD-peptidase/beta-lactamase superfamily"/>
    <property type="match status" value="1"/>
</dbReference>
<evidence type="ECO:0000313" key="6">
    <source>
        <dbReference type="Proteomes" id="UP001296104"/>
    </source>
</evidence>
<dbReference type="PANTHER" id="PTHR22935:SF95">
    <property type="entry name" value="BETA-LACTAMASE-LIKE 1-RELATED"/>
    <property type="match status" value="1"/>
</dbReference>
<feature type="signal peptide" evidence="2">
    <location>
        <begin position="1"/>
        <end position="18"/>
    </location>
</feature>
<feature type="domain" description="Beta-lactamase-like ARB-00930-like C-terminal" evidence="4">
    <location>
        <begin position="430"/>
        <end position="566"/>
    </location>
</feature>
<dbReference type="EMBL" id="CAVMBE010000016">
    <property type="protein sequence ID" value="CAK3956300.1"/>
    <property type="molecule type" value="Genomic_DNA"/>
</dbReference>
<evidence type="ECO:0000259" key="3">
    <source>
        <dbReference type="Pfam" id="PF00144"/>
    </source>
</evidence>
<evidence type="ECO:0000259" key="4">
    <source>
        <dbReference type="Pfam" id="PF26335"/>
    </source>
</evidence>
<sequence>MRKSIISCLATCAVSVLGKCYEPSPAFPVPSWTSNLAAKLRPTFDIIQERIQEIVSESKYDNTSYSVEVTSSTETLWGSWHTARNQNETRPGTRHVDASSQYRIASITKVFTVLAILHQQKAGNLSLEAPVSQYISALNSPDYELPWKDITLRALASQLSGIPREFAQGDILNLVADPTTLGLPPVSQENNLPACDEYNKYKPCNASDLLSTLKNFSPLFAPNQKSTYSNVNFELLGLVLENVTGMPYEDYITHAIFQPLNMTSSTLTTPPSDTHAVLPLVPPEGLYSEGGNYWDVDEGIQAPTGGIYSSSTDMSAFLRYILTHYNALATGVNFLLPQSYGTGIHNAYGLPFEIFRTDTLLRPSTRRPVTFATKSGGLPGYYSLISLLDEYALGFTILVGGDAPLVPRIQSLLAELLVPAAEQVIWNSIDKTYTGHYRPVSPSLNSSLSLKTSPAKGLHLSHFISNSTDVLQALGGELGAAAGTPWHAQLIPTLLFEDEENQQGEIWRVTAVNERTEDAEAGVWDEHCVTDVDVLRYAGQPVTKVVFWHEKGVVELPAFQLTLRRVPEGEGEEGLTVPKVDL</sequence>